<keyword evidence="1" id="KW-0812">Transmembrane</keyword>
<feature type="transmembrane region" description="Helical" evidence="1">
    <location>
        <begin position="83"/>
        <end position="100"/>
    </location>
</feature>
<evidence type="ECO:0000313" key="3">
    <source>
        <dbReference type="Proteomes" id="UP001501004"/>
    </source>
</evidence>
<feature type="transmembrane region" description="Helical" evidence="1">
    <location>
        <begin position="396"/>
        <end position="416"/>
    </location>
</feature>
<dbReference type="InterPro" id="IPR045931">
    <property type="entry name" value="DUF6350"/>
</dbReference>
<proteinExistence type="predicted"/>
<feature type="transmembrane region" description="Helical" evidence="1">
    <location>
        <begin position="248"/>
        <end position="266"/>
    </location>
</feature>
<comment type="caution">
    <text evidence="2">The sequence shown here is derived from an EMBL/GenBank/DDBJ whole genome shotgun (WGS) entry which is preliminary data.</text>
</comment>
<organism evidence="2 3">
    <name type="scientific">Leifsonella bigeumensis</name>
    <dbReference type="NCBI Taxonomy" id="433643"/>
    <lineage>
        <taxon>Bacteria</taxon>
        <taxon>Bacillati</taxon>
        <taxon>Actinomycetota</taxon>
        <taxon>Actinomycetes</taxon>
        <taxon>Micrococcales</taxon>
        <taxon>Microbacteriaceae</taxon>
        <taxon>Leifsonella</taxon>
    </lineage>
</organism>
<feature type="transmembrane region" description="Helical" evidence="1">
    <location>
        <begin position="148"/>
        <end position="166"/>
    </location>
</feature>
<keyword evidence="1" id="KW-0472">Membrane</keyword>
<dbReference type="EMBL" id="BAABAE010000002">
    <property type="protein sequence ID" value="GAA3733067.1"/>
    <property type="molecule type" value="Genomic_DNA"/>
</dbReference>
<reference evidence="3" key="1">
    <citation type="journal article" date="2019" name="Int. J. Syst. Evol. Microbiol.">
        <title>The Global Catalogue of Microorganisms (GCM) 10K type strain sequencing project: providing services to taxonomists for standard genome sequencing and annotation.</title>
        <authorList>
            <consortium name="The Broad Institute Genomics Platform"/>
            <consortium name="The Broad Institute Genome Sequencing Center for Infectious Disease"/>
            <person name="Wu L."/>
            <person name="Ma J."/>
        </authorList>
    </citation>
    <scope>NUCLEOTIDE SEQUENCE [LARGE SCALE GENOMIC DNA]</scope>
    <source>
        <strain evidence="3">JCM 16949</strain>
    </source>
</reference>
<feature type="transmembrane region" description="Helical" evidence="1">
    <location>
        <begin position="215"/>
        <end position="236"/>
    </location>
</feature>
<dbReference type="Proteomes" id="UP001501004">
    <property type="component" value="Unassembled WGS sequence"/>
</dbReference>
<gene>
    <name evidence="2" type="ORF">GCM10022239_06720</name>
</gene>
<feature type="transmembrane region" description="Helical" evidence="1">
    <location>
        <begin position="356"/>
        <end position="376"/>
    </location>
</feature>
<name>A0ABP7FAV5_9MICO</name>
<feature type="transmembrane region" description="Helical" evidence="1">
    <location>
        <begin position="314"/>
        <end position="335"/>
    </location>
</feature>
<evidence type="ECO:0000256" key="1">
    <source>
        <dbReference type="SAM" id="Phobius"/>
    </source>
</evidence>
<dbReference type="Pfam" id="PF19877">
    <property type="entry name" value="DUF6350"/>
    <property type="match status" value="1"/>
</dbReference>
<feature type="transmembrane region" description="Helical" evidence="1">
    <location>
        <begin position="112"/>
        <end position="136"/>
    </location>
</feature>
<keyword evidence="1" id="KW-1133">Transmembrane helix</keyword>
<evidence type="ECO:0000313" key="2">
    <source>
        <dbReference type="EMBL" id="GAA3733067.1"/>
    </source>
</evidence>
<sequence length="422" mass="43041">MNRPLTALFAALEALLVVGIGIGIPLVPLTFLWAFQYGLQLDWTVFWRASADIWILGHGGDVLLTLDPVTVLLVGFEGAGKPFVVSIAALGFALLTVLLAMRAGRRIAETPFVRFGTAVALVTFGLLALGIVLSSLHRFARPSLWQGALFPTLVFAIGLFVGVAVTRHRLERMPAMGGATGRQGGAATRPGRIRSLWLDQPVVQRTVLAQGLRGGAAAVTALVAASGILLTLMIVVNYGQVVALYEGIHAGVLGGIAITLGQLAFLPNLVIWTASWLVGPGFAIGTGSSVGPLGTSLGPLPAVPVFGALPAGDLAFGFLGLLVPVVAGFLAGVAVRPAVLRGIRNNPPGASPLGSLVVTGIAIGVVGGVLLGLLAWVSGGAAGPGRLADVGPDALLVGLFAALEFGVPAIIGLLAGRPPRSR</sequence>
<dbReference type="RefSeq" id="WP_344753711.1">
    <property type="nucleotide sequence ID" value="NZ_BAABAE010000002.1"/>
</dbReference>
<accession>A0ABP7FAV5</accession>
<feature type="transmembrane region" description="Helical" evidence="1">
    <location>
        <begin position="7"/>
        <end position="35"/>
    </location>
</feature>
<feature type="transmembrane region" description="Helical" evidence="1">
    <location>
        <begin position="273"/>
        <end position="294"/>
    </location>
</feature>
<keyword evidence="3" id="KW-1185">Reference proteome</keyword>
<protein>
    <submittedName>
        <fullName evidence="2">DUF6350 family protein</fullName>
    </submittedName>
</protein>